<keyword evidence="1" id="KW-0472">Membrane</keyword>
<proteinExistence type="predicted"/>
<keyword evidence="1" id="KW-0812">Transmembrane</keyword>
<keyword evidence="3" id="KW-1185">Reference proteome</keyword>
<sequence>MNKRNYSQILDDAARDHLAKNTDLAPQILKRIQKGKSVTMHSRRKVFAMTFLVLLALAFTTWQVPAVRAAIQRWFGYVPGAGLVSSDQIRVLADPVVVEQEGVTLTVKQVWATADKTVVQYSVEGWERGSGDAGCDQIGLLRLDDRDLAVMEAPTMIGWEDGYEIVGAYAAIPADIDMLTLVVPCMAPTSAGDWEVPLNLIAAPENMTVYPVIENAAPAETVPAAQPQKGTDLSAEGLTLVIDRAAEMDDGYLLFATMTWKNTGLGWVDIPDPAALRLTDANGKLIPYHVDYQATNPLMGAAPAGQITFALQTETKPAAGPLTLTLDTISAHIITDAGFTVDPGSDPESGQSWTLDQDIELGYGYSLRVKQVTYNLPDADYVQLNVRMESESGVTGASLQDPADPMASSEAGDISEAGVFTTNLYYPTPLPQDPLSIAVTSFTVNLPGNWQATWAPE</sequence>
<name>A0A3E0A6L9_9CHLR</name>
<evidence type="ECO:0008006" key="4">
    <source>
        <dbReference type="Google" id="ProtNLM"/>
    </source>
</evidence>
<gene>
    <name evidence="2" type="ORF">DFR64_2688</name>
</gene>
<dbReference type="OrthoDB" id="10021114at2"/>
<dbReference type="Proteomes" id="UP000256388">
    <property type="component" value="Unassembled WGS sequence"/>
</dbReference>
<accession>A0A3E0A6L9</accession>
<organism evidence="2 3">
    <name type="scientific">Pelolinea submarina</name>
    <dbReference type="NCBI Taxonomy" id="913107"/>
    <lineage>
        <taxon>Bacteria</taxon>
        <taxon>Bacillati</taxon>
        <taxon>Chloroflexota</taxon>
        <taxon>Anaerolineae</taxon>
        <taxon>Anaerolineales</taxon>
        <taxon>Anaerolineaceae</taxon>
        <taxon>Pelolinea</taxon>
    </lineage>
</organism>
<reference evidence="2 3" key="1">
    <citation type="submission" date="2018-08" db="EMBL/GenBank/DDBJ databases">
        <title>Genomic Encyclopedia of Type Strains, Phase IV (KMG-IV): sequencing the most valuable type-strain genomes for metagenomic binning, comparative biology and taxonomic classification.</title>
        <authorList>
            <person name="Goeker M."/>
        </authorList>
    </citation>
    <scope>NUCLEOTIDE SEQUENCE [LARGE SCALE GENOMIC DNA]</scope>
    <source>
        <strain evidence="2 3">DSM 23923</strain>
    </source>
</reference>
<comment type="caution">
    <text evidence="2">The sequence shown here is derived from an EMBL/GenBank/DDBJ whole genome shotgun (WGS) entry which is preliminary data.</text>
</comment>
<dbReference type="EMBL" id="QUMS01000004">
    <property type="protein sequence ID" value="REG06256.1"/>
    <property type="molecule type" value="Genomic_DNA"/>
</dbReference>
<evidence type="ECO:0000256" key="1">
    <source>
        <dbReference type="SAM" id="Phobius"/>
    </source>
</evidence>
<protein>
    <recommendedName>
        <fullName evidence="4">DUF4179 domain-containing protein</fullName>
    </recommendedName>
</protein>
<evidence type="ECO:0000313" key="3">
    <source>
        <dbReference type="Proteomes" id="UP000256388"/>
    </source>
</evidence>
<dbReference type="RefSeq" id="WP_116225954.1">
    <property type="nucleotide sequence ID" value="NZ_AP018437.1"/>
</dbReference>
<keyword evidence="1" id="KW-1133">Transmembrane helix</keyword>
<dbReference type="AlphaFoldDB" id="A0A3E0A6L9"/>
<feature type="transmembrane region" description="Helical" evidence="1">
    <location>
        <begin position="46"/>
        <end position="64"/>
    </location>
</feature>
<evidence type="ECO:0000313" key="2">
    <source>
        <dbReference type="EMBL" id="REG06256.1"/>
    </source>
</evidence>